<dbReference type="GO" id="GO:0003676">
    <property type="term" value="F:nucleic acid binding"/>
    <property type="evidence" value="ECO:0007669"/>
    <property type="project" value="InterPro"/>
</dbReference>
<reference evidence="7" key="2">
    <citation type="journal article" date="2024" name="Plant">
        <title>Genomic evolution and insights into agronomic trait innovations of Sesamum species.</title>
        <authorList>
            <person name="Miao H."/>
            <person name="Wang L."/>
            <person name="Qu L."/>
            <person name="Liu H."/>
            <person name="Sun Y."/>
            <person name="Le M."/>
            <person name="Wang Q."/>
            <person name="Wei S."/>
            <person name="Zheng Y."/>
            <person name="Lin W."/>
            <person name="Duan Y."/>
            <person name="Cao H."/>
            <person name="Xiong S."/>
            <person name="Wang X."/>
            <person name="Wei L."/>
            <person name="Li C."/>
            <person name="Ma Q."/>
            <person name="Ju M."/>
            <person name="Zhao R."/>
            <person name="Li G."/>
            <person name="Mu C."/>
            <person name="Tian Q."/>
            <person name="Mei H."/>
            <person name="Zhang T."/>
            <person name="Gao T."/>
            <person name="Zhang H."/>
        </authorList>
    </citation>
    <scope>NUCLEOTIDE SEQUENCE</scope>
    <source>
        <strain evidence="7">K16</strain>
    </source>
</reference>
<evidence type="ECO:0000256" key="2">
    <source>
        <dbReference type="ARBA" id="ARBA00022695"/>
    </source>
</evidence>
<organism evidence="7 8">
    <name type="scientific">Sesamum angolense</name>
    <dbReference type="NCBI Taxonomy" id="2727404"/>
    <lineage>
        <taxon>Eukaryota</taxon>
        <taxon>Viridiplantae</taxon>
        <taxon>Streptophyta</taxon>
        <taxon>Embryophyta</taxon>
        <taxon>Tracheophyta</taxon>
        <taxon>Spermatophyta</taxon>
        <taxon>Magnoliopsida</taxon>
        <taxon>eudicotyledons</taxon>
        <taxon>Gunneridae</taxon>
        <taxon>Pentapetalae</taxon>
        <taxon>asterids</taxon>
        <taxon>lamiids</taxon>
        <taxon>Lamiales</taxon>
        <taxon>Pedaliaceae</taxon>
        <taxon>Sesamum</taxon>
    </lineage>
</organism>
<keyword evidence="8" id="KW-1185">Reference proteome</keyword>
<feature type="compositionally biased region" description="Basic residues" evidence="5">
    <location>
        <begin position="48"/>
        <end position="60"/>
    </location>
</feature>
<dbReference type="InterPro" id="IPR001584">
    <property type="entry name" value="Integrase_cat-core"/>
</dbReference>
<keyword evidence="4" id="KW-0378">Hydrolase</keyword>
<feature type="region of interest" description="Disordered" evidence="5">
    <location>
        <begin position="1"/>
        <end position="22"/>
    </location>
</feature>
<gene>
    <name evidence="7" type="ORF">Sango_0635900</name>
</gene>
<proteinExistence type="predicted"/>
<keyword evidence="2" id="KW-0548">Nucleotidyltransferase</keyword>
<protein>
    <submittedName>
        <fullName evidence="7">Transposon Ty3-I Gag-Pol polyprotein</fullName>
    </submittedName>
</protein>
<dbReference type="PANTHER" id="PTHR37984">
    <property type="entry name" value="PROTEIN CBG26694"/>
    <property type="match status" value="1"/>
</dbReference>
<feature type="domain" description="Integrase catalytic" evidence="6">
    <location>
        <begin position="351"/>
        <end position="526"/>
    </location>
</feature>
<dbReference type="Gene3D" id="2.40.70.10">
    <property type="entry name" value="Acid Proteases"/>
    <property type="match status" value="1"/>
</dbReference>
<feature type="region of interest" description="Disordered" evidence="5">
    <location>
        <begin position="34"/>
        <end position="76"/>
    </location>
</feature>
<reference evidence="7" key="1">
    <citation type="submission" date="2020-06" db="EMBL/GenBank/DDBJ databases">
        <authorList>
            <person name="Li T."/>
            <person name="Hu X."/>
            <person name="Zhang T."/>
            <person name="Song X."/>
            <person name="Zhang H."/>
            <person name="Dai N."/>
            <person name="Sheng W."/>
            <person name="Hou X."/>
            <person name="Wei L."/>
        </authorList>
    </citation>
    <scope>NUCLEOTIDE SEQUENCE</scope>
    <source>
        <strain evidence="7">K16</strain>
        <tissue evidence="7">Leaf</tissue>
    </source>
</reference>
<evidence type="ECO:0000259" key="6">
    <source>
        <dbReference type="PROSITE" id="PS50994"/>
    </source>
</evidence>
<dbReference type="Gene3D" id="3.30.420.10">
    <property type="entry name" value="Ribonuclease H-like superfamily/Ribonuclease H"/>
    <property type="match status" value="1"/>
</dbReference>
<evidence type="ECO:0000256" key="1">
    <source>
        <dbReference type="ARBA" id="ARBA00022679"/>
    </source>
</evidence>
<evidence type="ECO:0000256" key="3">
    <source>
        <dbReference type="ARBA" id="ARBA00022722"/>
    </source>
</evidence>
<dbReference type="EMBL" id="JACGWL010000003">
    <property type="protein sequence ID" value="KAK4406294.1"/>
    <property type="molecule type" value="Genomic_DNA"/>
</dbReference>
<keyword evidence="1" id="KW-0808">Transferase</keyword>
<dbReference type="PANTHER" id="PTHR37984:SF5">
    <property type="entry name" value="PROTEIN NYNRIN-LIKE"/>
    <property type="match status" value="1"/>
</dbReference>
<keyword evidence="4" id="KW-0255">Endonuclease</keyword>
<dbReference type="InterPro" id="IPR012337">
    <property type="entry name" value="RNaseH-like_sf"/>
</dbReference>
<evidence type="ECO:0000313" key="8">
    <source>
        <dbReference type="Proteomes" id="UP001289374"/>
    </source>
</evidence>
<dbReference type="Proteomes" id="UP001289374">
    <property type="component" value="Unassembled WGS sequence"/>
</dbReference>
<dbReference type="InterPro" id="IPR050951">
    <property type="entry name" value="Retrovirus_Pol_polyprotein"/>
</dbReference>
<feature type="region of interest" description="Disordered" evidence="5">
    <location>
        <begin position="571"/>
        <end position="614"/>
    </location>
</feature>
<comment type="caution">
    <text evidence="7">The sequence shown here is derived from an EMBL/GenBank/DDBJ whole genome shotgun (WGS) entry which is preliminary data.</text>
</comment>
<dbReference type="InterPro" id="IPR021109">
    <property type="entry name" value="Peptidase_aspartic_dom_sf"/>
</dbReference>
<sequence>MSQLASSVSKLESQGKLPSQTVVNSKQNATAIFLQSGKELQENTGKNSAKHGHTQKRKPEKKVEIPDDQDDEAKQDNLKVLVTRPLFSERFTKSNKEEEEKQIFETIRKVEVNIPLLDDIKQIPRYAKFLKELCTNKGMLKENKRSSHVGPLKETGVVIQLANRSVVYPEGVLQDVLVQVNELVFPANFYVLDMREDNSPNSTSILLGRPFLKTARTHFCQQNGEDHVKFVLEESLTPMLARILEEDITVDPNIDTHFGIKRVAETPQICLFGRKQHAAGFHQIPIAPADQDKTTFTCPFGTFTYRRMPFGLCNHPLPFKDVCVEVLAIKERSKTPTHKIYTLTTRVRLTIKDKKGAENLVADHLSRLVTNDDPSPLNNELPDEHLPLGVDNVSKWVEAKATRTDDAKTVVEFIKTNIFSRFRMLRAIISDRGTHFCNKVIDELLKKYNVTHRISTAYHPQTNGQAEISNREIKSILEKIVNPNRKDWSTHLDDALWAYRTTYKTSIETTLTNTIILPLVERRLPVNQQQQPRNSPSQPDHAVVVAPEPEPSIHYSPPSLACARIAVATPEPKPCNRRSLSTADSLPHCRHTYPHQSAGKTATTASSATLFRLH</sequence>
<dbReference type="InterPro" id="IPR043502">
    <property type="entry name" value="DNA/RNA_pol_sf"/>
</dbReference>
<evidence type="ECO:0000313" key="7">
    <source>
        <dbReference type="EMBL" id="KAK4406294.1"/>
    </source>
</evidence>
<dbReference type="SUPFAM" id="SSF53098">
    <property type="entry name" value="Ribonuclease H-like"/>
    <property type="match status" value="1"/>
</dbReference>
<dbReference type="PROSITE" id="PS50994">
    <property type="entry name" value="INTEGRASE"/>
    <property type="match status" value="1"/>
</dbReference>
<dbReference type="InterPro" id="IPR036397">
    <property type="entry name" value="RNaseH_sf"/>
</dbReference>
<dbReference type="GO" id="GO:0015074">
    <property type="term" value="P:DNA integration"/>
    <property type="evidence" value="ECO:0007669"/>
    <property type="project" value="InterPro"/>
</dbReference>
<dbReference type="AlphaFoldDB" id="A0AAE2C254"/>
<feature type="compositionally biased region" description="Low complexity" evidence="5">
    <location>
        <begin position="597"/>
        <end position="614"/>
    </location>
</feature>
<name>A0AAE2C254_9LAMI</name>
<dbReference type="SUPFAM" id="SSF56672">
    <property type="entry name" value="DNA/RNA polymerases"/>
    <property type="match status" value="1"/>
</dbReference>
<accession>A0AAE2C254</accession>
<keyword evidence="3" id="KW-0540">Nuclease</keyword>
<dbReference type="Gene3D" id="3.10.10.10">
    <property type="entry name" value="HIV Type 1 Reverse Transcriptase, subunit A, domain 1"/>
    <property type="match status" value="1"/>
</dbReference>
<dbReference type="CDD" id="cd00303">
    <property type="entry name" value="retropepsin_like"/>
    <property type="match status" value="1"/>
</dbReference>
<dbReference type="Pfam" id="PF00665">
    <property type="entry name" value="rve"/>
    <property type="match status" value="1"/>
</dbReference>
<evidence type="ECO:0000256" key="5">
    <source>
        <dbReference type="SAM" id="MobiDB-lite"/>
    </source>
</evidence>
<evidence type="ECO:0000256" key="4">
    <source>
        <dbReference type="ARBA" id="ARBA00022759"/>
    </source>
</evidence>